<evidence type="ECO:0000313" key="1">
    <source>
        <dbReference type="EMBL" id="JAD63649.1"/>
    </source>
</evidence>
<proteinExistence type="predicted"/>
<dbReference type="EMBL" id="GBRH01234246">
    <property type="protein sequence ID" value="JAD63649.1"/>
    <property type="molecule type" value="Transcribed_RNA"/>
</dbReference>
<organism evidence="1">
    <name type="scientific">Arundo donax</name>
    <name type="common">Giant reed</name>
    <name type="synonym">Donax arundinaceus</name>
    <dbReference type="NCBI Taxonomy" id="35708"/>
    <lineage>
        <taxon>Eukaryota</taxon>
        <taxon>Viridiplantae</taxon>
        <taxon>Streptophyta</taxon>
        <taxon>Embryophyta</taxon>
        <taxon>Tracheophyta</taxon>
        <taxon>Spermatophyta</taxon>
        <taxon>Magnoliopsida</taxon>
        <taxon>Liliopsida</taxon>
        <taxon>Poales</taxon>
        <taxon>Poaceae</taxon>
        <taxon>PACMAD clade</taxon>
        <taxon>Arundinoideae</taxon>
        <taxon>Arundineae</taxon>
        <taxon>Arundo</taxon>
    </lineage>
</organism>
<name>A0A0A9BI81_ARUDO</name>
<protein>
    <submittedName>
        <fullName evidence="1">Uncharacterized protein</fullName>
    </submittedName>
</protein>
<sequence length="25" mass="2924">MLHQRHRAILWLGLKNLDSRAAPRA</sequence>
<dbReference type="AlphaFoldDB" id="A0A0A9BI81"/>
<reference evidence="1" key="1">
    <citation type="submission" date="2014-09" db="EMBL/GenBank/DDBJ databases">
        <authorList>
            <person name="Magalhaes I.L.F."/>
            <person name="Oliveira U."/>
            <person name="Santos F.R."/>
            <person name="Vidigal T.H.D.A."/>
            <person name="Brescovit A.D."/>
            <person name="Santos A.J."/>
        </authorList>
    </citation>
    <scope>NUCLEOTIDE SEQUENCE</scope>
    <source>
        <tissue evidence="1">Shoot tissue taken approximately 20 cm above the soil surface</tissue>
    </source>
</reference>
<reference evidence="1" key="2">
    <citation type="journal article" date="2015" name="Data Brief">
        <title>Shoot transcriptome of the giant reed, Arundo donax.</title>
        <authorList>
            <person name="Barrero R.A."/>
            <person name="Guerrero F.D."/>
            <person name="Moolhuijzen P."/>
            <person name="Goolsby J.A."/>
            <person name="Tidwell J."/>
            <person name="Bellgard S.E."/>
            <person name="Bellgard M.I."/>
        </authorList>
    </citation>
    <scope>NUCLEOTIDE SEQUENCE</scope>
    <source>
        <tissue evidence="1">Shoot tissue taken approximately 20 cm above the soil surface</tissue>
    </source>
</reference>
<accession>A0A0A9BI81</accession>